<dbReference type="AlphaFoldDB" id="A0A837IKE4"/>
<reference evidence="1 2" key="1">
    <citation type="journal article" date="2015" name="Nature">
        <title>rRNA introns, odd ribosomes, and small enigmatic genomes across a large radiation of phyla.</title>
        <authorList>
            <person name="Brown C.T."/>
            <person name="Hug L.A."/>
            <person name="Thomas B.C."/>
            <person name="Sharon I."/>
            <person name="Castelle C.J."/>
            <person name="Singh A."/>
            <person name="Wilkins M.J."/>
            <person name="Williams K.H."/>
            <person name="Banfield J.F."/>
        </authorList>
    </citation>
    <scope>NUCLEOTIDE SEQUENCE [LARGE SCALE GENOMIC DNA]</scope>
</reference>
<proteinExistence type="predicted"/>
<gene>
    <name evidence="1" type="ORF">UX18_C0017G0001</name>
</gene>
<accession>A0A837IKE4</accession>
<sequence length="37" mass="3981">MKFTIMGIAVVAVLFVPQIVMSHDSAIDQAALLEHAL</sequence>
<name>A0A837IKE4_9BACT</name>
<organism evidence="1 2">
    <name type="scientific">Candidatus Azambacteria bacterium GW2011_GWC2_45_7b</name>
    <dbReference type="NCBI Taxonomy" id="1618621"/>
    <lineage>
        <taxon>Bacteria</taxon>
        <taxon>Candidatus Azamiibacteriota</taxon>
    </lineage>
</organism>
<comment type="caution">
    <text evidence="1">The sequence shown here is derived from an EMBL/GenBank/DDBJ whole genome shotgun (WGS) entry which is preliminary data.</text>
</comment>
<feature type="non-terminal residue" evidence="1">
    <location>
        <position position="37"/>
    </location>
</feature>
<dbReference type="Proteomes" id="UP000034909">
    <property type="component" value="Unassembled WGS sequence"/>
</dbReference>
<evidence type="ECO:0000313" key="1">
    <source>
        <dbReference type="EMBL" id="KKU12615.1"/>
    </source>
</evidence>
<protein>
    <submittedName>
        <fullName evidence="1">Uncharacterized protein</fullName>
    </submittedName>
</protein>
<evidence type="ECO:0000313" key="2">
    <source>
        <dbReference type="Proteomes" id="UP000034909"/>
    </source>
</evidence>
<dbReference type="EMBL" id="LCLF01000017">
    <property type="protein sequence ID" value="KKU12615.1"/>
    <property type="molecule type" value="Genomic_DNA"/>
</dbReference>